<evidence type="ECO:0000256" key="3">
    <source>
        <dbReference type="HAMAP-Rule" id="MF_01151"/>
    </source>
</evidence>
<dbReference type="SUPFAM" id="SSF58014">
    <property type="entry name" value="Coiled-coil domain of nucleotide exchange factor GrpE"/>
    <property type="match status" value="1"/>
</dbReference>
<comment type="caution">
    <text evidence="6">The sequence shown here is derived from an EMBL/GenBank/DDBJ whole genome shotgun (WGS) entry which is preliminary data.</text>
</comment>
<keyword evidence="5" id="KW-0175">Coiled coil</keyword>
<dbReference type="GO" id="GO:0051082">
    <property type="term" value="F:unfolded protein binding"/>
    <property type="evidence" value="ECO:0007669"/>
    <property type="project" value="TreeGrafter"/>
</dbReference>
<comment type="similarity">
    <text evidence="1 3 4">Belongs to the GrpE family.</text>
</comment>
<dbReference type="InterPro" id="IPR009012">
    <property type="entry name" value="GrpE_head"/>
</dbReference>
<dbReference type="PRINTS" id="PR00773">
    <property type="entry name" value="GRPEPROTEIN"/>
</dbReference>
<proteinExistence type="inferred from homology"/>
<feature type="coiled-coil region" evidence="5">
    <location>
        <begin position="28"/>
        <end position="55"/>
    </location>
</feature>
<evidence type="ECO:0000256" key="2">
    <source>
        <dbReference type="ARBA" id="ARBA00023186"/>
    </source>
</evidence>
<dbReference type="HAMAP" id="MF_01151">
    <property type="entry name" value="GrpE"/>
    <property type="match status" value="1"/>
</dbReference>
<evidence type="ECO:0000313" key="7">
    <source>
        <dbReference type="Proteomes" id="UP000178587"/>
    </source>
</evidence>
<comment type="function">
    <text evidence="3">Participates actively in the response to hyperosmotic and heat shock by preventing the aggregation of stress-denatured proteins, in association with DnaK and GrpE. It is the nucleotide exchange factor for DnaK and may function as a thermosensor. Unfolded proteins bind initially to DnaJ; upon interaction with the DnaJ-bound protein, DnaK hydrolyzes its bound ATP, resulting in the formation of a stable complex. GrpE releases ADP from DnaK; ATP binding to DnaK triggers the release of the substrate protein, thus completing the reaction cycle. Several rounds of ATP-dependent interactions between DnaJ, DnaK and GrpE are required for fully efficient folding.</text>
</comment>
<dbReference type="InterPro" id="IPR000740">
    <property type="entry name" value="GrpE"/>
</dbReference>
<dbReference type="GO" id="GO:0042803">
    <property type="term" value="F:protein homodimerization activity"/>
    <property type="evidence" value="ECO:0007669"/>
    <property type="project" value="InterPro"/>
</dbReference>
<dbReference type="CDD" id="cd00446">
    <property type="entry name" value="GrpE"/>
    <property type="match status" value="1"/>
</dbReference>
<dbReference type="EMBL" id="MFLU01000010">
    <property type="protein sequence ID" value="OGG74949.1"/>
    <property type="molecule type" value="Genomic_DNA"/>
</dbReference>
<dbReference type="Proteomes" id="UP000178587">
    <property type="component" value="Unassembled WGS sequence"/>
</dbReference>
<evidence type="ECO:0000256" key="4">
    <source>
        <dbReference type="RuleBase" id="RU004478"/>
    </source>
</evidence>
<sequence>MTERQDEGELFSSEDGITVEPSEELGELGVLKQKIQKLKVELEECKKERTEYLDGWQRCKADAINARKDSESKVARSAEILREALVHDIIPALDSFDMAAGSEVWTEVNDGWKTGMEAVRDQLIDALRRHGIERFGKVGDVFNPALHDVAEEKDDVVGEAGSIAIVLRFGYRAGDRVLRPAQVVVKSLEKQGA</sequence>
<dbReference type="GO" id="GO:0005737">
    <property type="term" value="C:cytoplasm"/>
    <property type="evidence" value="ECO:0007669"/>
    <property type="project" value="UniProtKB-SubCell"/>
</dbReference>
<dbReference type="PANTHER" id="PTHR21237:SF23">
    <property type="entry name" value="GRPE PROTEIN HOMOLOG, MITOCHONDRIAL"/>
    <property type="match status" value="1"/>
</dbReference>
<dbReference type="GO" id="GO:0006457">
    <property type="term" value="P:protein folding"/>
    <property type="evidence" value="ECO:0007669"/>
    <property type="project" value="InterPro"/>
</dbReference>
<comment type="subcellular location">
    <subcellularLocation>
        <location evidence="3">Cytoplasm</location>
    </subcellularLocation>
</comment>
<dbReference type="SUPFAM" id="SSF51064">
    <property type="entry name" value="Head domain of nucleotide exchange factor GrpE"/>
    <property type="match status" value="1"/>
</dbReference>
<organism evidence="6 7">
    <name type="scientific">Candidatus Kaiserbacteria bacterium RIFCSPLOWO2_01_FULL_50_24</name>
    <dbReference type="NCBI Taxonomy" id="1798507"/>
    <lineage>
        <taxon>Bacteria</taxon>
        <taxon>Candidatus Kaiseribacteriota</taxon>
    </lineage>
</organism>
<reference evidence="6 7" key="1">
    <citation type="journal article" date="2016" name="Nat. Commun.">
        <title>Thousands of microbial genomes shed light on interconnected biogeochemical processes in an aquifer system.</title>
        <authorList>
            <person name="Anantharaman K."/>
            <person name="Brown C.T."/>
            <person name="Hug L.A."/>
            <person name="Sharon I."/>
            <person name="Castelle C.J."/>
            <person name="Probst A.J."/>
            <person name="Thomas B.C."/>
            <person name="Singh A."/>
            <person name="Wilkins M.J."/>
            <person name="Karaoz U."/>
            <person name="Brodie E.L."/>
            <person name="Williams K.H."/>
            <person name="Hubbard S.S."/>
            <person name="Banfield J.F."/>
        </authorList>
    </citation>
    <scope>NUCLEOTIDE SEQUENCE [LARGE SCALE GENOMIC DNA]</scope>
</reference>
<evidence type="ECO:0000256" key="5">
    <source>
        <dbReference type="SAM" id="Coils"/>
    </source>
</evidence>
<evidence type="ECO:0000256" key="1">
    <source>
        <dbReference type="ARBA" id="ARBA00009054"/>
    </source>
</evidence>
<dbReference type="Pfam" id="PF01025">
    <property type="entry name" value="GrpE"/>
    <property type="match status" value="1"/>
</dbReference>
<comment type="subunit">
    <text evidence="3">Homodimer.</text>
</comment>
<name>A0A1F6EMS4_9BACT</name>
<keyword evidence="2 3" id="KW-0143">Chaperone</keyword>
<dbReference type="AlphaFoldDB" id="A0A1F6EMS4"/>
<accession>A0A1F6EMS4</accession>
<dbReference type="GO" id="GO:0051087">
    <property type="term" value="F:protein-folding chaperone binding"/>
    <property type="evidence" value="ECO:0007669"/>
    <property type="project" value="InterPro"/>
</dbReference>
<gene>
    <name evidence="3" type="primary">grpE</name>
    <name evidence="6" type="ORF">A3A34_03990</name>
</gene>
<keyword evidence="3" id="KW-0346">Stress response</keyword>
<protein>
    <recommendedName>
        <fullName evidence="3">Protein GrpE</fullName>
    </recommendedName>
    <alternativeName>
        <fullName evidence="3">HSP-70 cofactor</fullName>
    </alternativeName>
</protein>
<dbReference type="GO" id="GO:0000774">
    <property type="term" value="F:adenyl-nucleotide exchange factor activity"/>
    <property type="evidence" value="ECO:0007669"/>
    <property type="project" value="InterPro"/>
</dbReference>
<dbReference type="Gene3D" id="2.30.22.10">
    <property type="entry name" value="Head domain of nucleotide exchange factor GrpE"/>
    <property type="match status" value="1"/>
</dbReference>
<dbReference type="Gene3D" id="3.90.20.20">
    <property type="match status" value="1"/>
</dbReference>
<evidence type="ECO:0000313" key="6">
    <source>
        <dbReference type="EMBL" id="OGG74949.1"/>
    </source>
</evidence>
<dbReference type="PANTHER" id="PTHR21237">
    <property type="entry name" value="GRPE PROTEIN"/>
    <property type="match status" value="1"/>
</dbReference>
<dbReference type="STRING" id="1798507.A3A34_03990"/>
<keyword evidence="3" id="KW-0963">Cytoplasm</keyword>
<dbReference type="InterPro" id="IPR013805">
    <property type="entry name" value="GrpE_CC"/>
</dbReference>